<reference evidence="3" key="1">
    <citation type="journal article" date="2011" name="Nat. Commun.">
        <title>Effector diversification within compartments of the Leptosphaeria maculans genome affected by Repeat-Induced Point mutations.</title>
        <authorList>
            <person name="Rouxel T."/>
            <person name="Grandaubert J."/>
            <person name="Hane J.K."/>
            <person name="Hoede C."/>
            <person name="van de Wouw A.P."/>
            <person name="Couloux A."/>
            <person name="Dominguez V."/>
            <person name="Anthouard V."/>
            <person name="Bally P."/>
            <person name="Bourras S."/>
            <person name="Cozijnsen A.J."/>
            <person name="Ciuffetti L.M."/>
            <person name="Degrave A."/>
            <person name="Dilmaghani A."/>
            <person name="Duret L."/>
            <person name="Fudal I."/>
            <person name="Goodwin S.B."/>
            <person name="Gout L."/>
            <person name="Glaser N."/>
            <person name="Linglin J."/>
            <person name="Kema G.H.J."/>
            <person name="Lapalu N."/>
            <person name="Lawrence C.B."/>
            <person name="May K."/>
            <person name="Meyer M."/>
            <person name="Ollivier B."/>
            <person name="Poulain J."/>
            <person name="Schoch C.L."/>
            <person name="Simon A."/>
            <person name="Spatafora J.W."/>
            <person name="Stachowiak A."/>
            <person name="Turgeon B.G."/>
            <person name="Tyler B.M."/>
            <person name="Vincent D."/>
            <person name="Weissenbach J."/>
            <person name="Amselem J."/>
            <person name="Quesneville H."/>
            <person name="Oliver R.P."/>
            <person name="Wincker P."/>
            <person name="Balesdent M.-H."/>
            <person name="Howlett B.J."/>
        </authorList>
    </citation>
    <scope>NUCLEOTIDE SEQUENCE [LARGE SCALE GENOMIC DNA]</scope>
    <source>
        <strain evidence="3">JN3 / isolate v23.1.3 / race Av1-4-5-6-7-8</strain>
    </source>
</reference>
<gene>
    <name evidence="2" type="ORF">LEMA_P119120.1</name>
</gene>
<feature type="coiled-coil region" evidence="1">
    <location>
        <begin position="27"/>
        <end position="65"/>
    </location>
</feature>
<dbReference type="HOGENOM" id="CLU_1326589_0_0_1"/>
<evidence type="ECO:0000256" key="1">
    <source>
        <dbReference type="SAM" id="Coils"/>
    </source>
</evidence>
<proteinExistence type="predicted"/>
<dbReference type="Gene3D" id="3.40.850.10">
    <property type="entry name" value="Kinesin motor domain"/>
    <property type="match status" value="1"/>
</dbReference>
<evidence type="ECO:0000313" key="3">
    <source>
        <dbReference type="Proteomes" id="UP000002668"/>
    </source>
</evidence>
<dbReference type="OrthoDB" id="3176171at2759"/>
<dbReference type="InterPro" id="IPR027417">
    <property type="entry name" value="P-loop_NTPase"/>
</dbReference>
<protein>
    <submittedName>
        <fullName evidence="2">Uncharacterized protein</fullName>
    </submittedName>
</protein>
<dbReference type="AlphaFoldDB" id="E4ZT83"/>
<dbReference type="InterPro" id="IPR036961">
    <property type="entry name" value="Kinesin_motor_dom_sf"/>
</dbReference>
<keyword evidence="1" id="KW-0175">Coiled coil</keyword>
<dbReference type="VEuPathDB" id="FungiDB:LEMA_P119120.1"/>
<organism evidence="3">
    <name type="scientific">Leptosphaeria maculans (strain JN3 / isolate v23.1.3 / race Av1-4-5-6-7-8)</name>
    <name type="common">Blackleg fungus</name>
    <name type="synonym">Phoma lingam</name>
    <dbReference type="NCBI Taxonomy" id="985895"/>
    <lineage>
        <taxon>Eukaryota</taxon>
        <taxon>Fungi</taxon>
        <taxon>Dikarya</taxon>
        <taxon>Ascomycota</taxon>
        <taxon>Pezizomycotina</taxon>
        <taxon>Dothideomycetes</taxon>
        <taxon>Pleosporomycetidae</taxon>
        <taxon>Pleosporales</taxon>
        <taxon>Pleosporineae</taxon>
        <taxon>Leptosphaeriaceae</taxon>
        <taxon>Plenodomus</taxon>
        <taxon>Plenodomus lingam/Leptosphaeria maculans species complex</taxon>
    </lineage>
</organism>
<evidence type="ECO:0000313" key="2">
    <source>
        <dbReference type="EMBL" id="CBX90025.1"/>
    </source>
</evidence>
<name>E4ZT83_LEPMJ</name>
<accession>E4ZT83</accession>
<dbReference type="InParanoid" id="E4ZT83"/>
<keyword evidence="3" id="KW-1185">Reference proteome</keyword>
<dbReference type="SUPFAM" id="SSF52540">
    <property type="entry name" value="P-loop containing nucleoside triphosphate hydrolases"/>
    <property type="match status" value="1"/>
</dbReference>
<dbReference type="EMBL" id="FP929124">
    <property type="protein sequence ID" value="CBX90025.1"/>
    <property type="molecule type" value="Genomic_DNA"/>
</dbReference>
<dbReference type="Proteomes" id="UP000002668">
    <property type="component" value="Genome"/>
</dbReference>
<sequence>MSFHHTYAIALLQEARVETSNMIGHVLEEANEAAALALNAMEFERKRAQELAASASEHYEKAQAEAVDALGRLASRNWLLRERLLHRLHCLGSKLHNFKHSIVELEQVFGPQTSNNDILEELIYFLDETIRSEILIISAYGESGSGGSTTLLRGIKLENGNADKGLMLQCLEHVLGAGTEASTVHATCVEVACDGVYDVAYWNRKAP</sequence>